<feature type="compositionally biased region" description="Polar residues" evidence="1">
    <location>
        <begin position="994"/>
        <end position="1007"/>
    </location>
</feature>
<accession>A0A3R7QZH4</accession>
<gene>
    <name evidence="2" type="ORF">C7M84_022044</name>
</gene>
<feature type="compositionally biased region" description="Polar residues" evidence="1">
    <location>
        <begin position="610"/>
        <end position="626"/>
    </location>
</feature>
<feature type="compositionally biased region" description="Polar residues" evidence="1">
    <location>
        <begin position="593"/>
        <end position="603"/>
    </location>
</feature>
<feature type="region of interest" description="Disordered" evidence="1">
    <location>
        <begin position="456"/>
        <end position="539"/>
    </location>
</feature>
<evidence type="ECO:0000256" key="1">
    <source>
        <dbReference type="SAM" id="MobiDB-lite"/>
    </source>
</evidence>
<dbReference type="AlphaFoldDB" id="A0A3R7QZH4"/>
<feature type="compositionally biased region" description="Polar residues" evidence="1">
    <location>
        <begin position="1110"/>
        <end position="1127"/>
    </location>
</feature>
<sequence>MGETETGSAEGATTSVGFLQRGTQKYTSEEYHAAFRVIWEVSESSSSEEDPHLSQILFRWSVEGEAGGALFSAPDGSHAFGISVEDGMPTRRTKTFSRINLAWRTEANRQSSKTIFLPAGARQLEAHYVLQDARDSPLPEAGAELNKHSMFPQPSNDRRLSRIRLRWSVEGEAGGFMFSAPDGSHAFGISVEDGMPTRRTKGLSRINIAWRTEANRQSSKTIFLPAGATQPEAHYVYQDSRDSLLPLLPADEAAKPARELTFGQDARRVTPAPPVTRSHALLPSQGQQQLPRHKVTPKLSVTKGHKPAPPSQMVTQLLRHRGQHKSSSSHSRSTVKMQLLRHSFDKSQVTPSFCRHKVTNLAPRHEKVTAASPLHKGHNAKPSVTIWSRQLLRHKVHTSSSVTRSTTSCLRSQGHNQLLRHKVRSFSVTKVTSSSSATRSCQLLLSVIKVNTKLLRHTGTPAPPSQGHTSSSVTRSHQLLRHKVSHQLPPSQGHTKLPSVTRSRSCSSVTSQHSSSVTKVTPAPPSQGHTQLRPSPPEVTTKLLLTKVTPGFSRHKVTPAPPSHRSQPAPPSQGHTQASSVTRSHQLPRHKVTTQPASVTRSHQLLPVTRSRQFSVTRSHQAPSVTRSHHPSSSVTRSQTSSSVTKVHSAPPSQGHAQPSSPSQGHNAAPPSQGHSQLHPSQGSQQLLRQQNGHNSSSVTRSRQLLPFSKVTPSSRVTSHASLASVKRSHAAPSAHIGHDQLLRHKGSHRSSCPYKVTPSSSVTQVTPQASLQSTRSRPAPTRHKGHASSSVTRSHQLLRRHKLIRSQGRQLLRHNWVTAPPSQGHTSSYRHKVTALRQRSRQLLVTRFRHKVTRSSSVTRSHQLLRHKVTPAPPSQGHTSSSVTRSHSKLLRQQVTPALRQKAQQPPSQGHASLLRHKVTPALPSQGHAASSVTRSRATSPKGHISSSVTRSHSSLTGHASSSVTKVTPAPPSQGHQLAPSQGSHQLLRHKVTQLSVTRSPSSPSRKVTPAPPSQGQRQLLRHKVTPAPPSKVTPAPPSHPRQLLPSHQAGHASPSRQRYTQLPRHKVTPSSSVRSHRSPVHGFLRHKVTPATKVPITPAPNKVPPSQGHDSFSAQGHTTPPSQGHTTHHLFIY</sequence>
<evidence type="ECO:0000313" key="3">
    <source>
        <dbReference type="Proteomes" id="UP000283509"/>
    </source>
</evidence>
<dbReference type="Proteomes" id="UP000283509">
    <property type="component" value="Unassembled WGS sequence"/>
</dbReference>
<feature type="compositionally biased region" description="Polar residues" evidence="1">
    <location>
        <begin position="673"/>
        <end position="703"/>
    </location>
</feature>
<name>A0A3R7QZH4_PENVA</name>
<organism evidence="2 3">
    <name type="scientific">Penaeus vannamei</name>
    <name type="common">Whiteleg shrimp</name>
    <name type="synonym">Litopenaeus vannamei</name>
    <dbReference type="NCBI Taxonomy" id="6689"/>
    <lineage>
        <taxon>Eukaryota</taxon>
        <taxon>Metazoa</taxon>
        <taxon>Ecdysozoa</taxon>
        <taxon>Arthropoda</taxon>
        <taxon>Crustacea</taxon>
        <taxon>Multicrustacea</taxon>
        <taxon>Malacostraca</taxon>
        <taxon>Eumalacostraca</taxon>
        <taxon>Eucarida</taxon>
        <taxon>Decapoda</taxon>
        <taxon>Dendrobranchiata</taxon>
        <taxon>Penaeoidea</taxon>
        <taxon>Penaeidae</taxon>
        <taxon>Penaeus</taxon>
    </lineage>
</organism>
<feature type="region of interest" description="Disordered" evidence="1">
    <location>
        <begin position="258"/>
        <end position="293"/>
    </location>
</feature>
<feature type="compositionally biased region" description="Low complexity" evidence="1">
    <location>
        <begin position="930"/>
        <end position="964"/>
    </location>
</feature>
<keyword evidence="3" id="KW-1185">Reference proteome</keyword>
<reference evidence="2 3" key="2">
    <citation type="submission" date="2019-01" db="EMBL/GenBank/DDBJ databases">
        <title>The decoding of complex shrimp genome reveals the adaptation for benthos swimmer, frequently molting mechanism and breeding impact on genome.</title>
        <authorList>
            <person name="Sun Y."/>
            <person name="Gao Y."/>
            <person name="Yu Y."/>
        </authorList>
    </citation>
    <scope>NUCLEOTIDE SEQUENCE [LARGE SCALE GENOMIC DNA]</scope>
    <source>
        <tissue evidence="2">Muscle</tissue>
    </source>
</reference>
<feature type="compositionally biased region" description="Pro residues" evidence="1">
    <location>
        <begin position="1028"/>
        <end position="1041"/>
    </location>
</feature>
<feature type="compositionally biased region" description="Low complexity" evidence="1">
    <location>
        <begin position="632"/>
        <end position="647"/>
    </location>
</feature>
<reference evidence="2 3" key="1">
    <citation type="submission" date="2018-04" db="EMBL/GenBank/DDBJ databases">
        <authorList>
            <person name="Zhang X."/>
            <person name="Yuan J."/>
            <person name="Li F."/>
            <person name="Xiang J."/>
        </authorList>
    </citation>
    <scope>NUCLEOTIDE SEQUENCE [LARGE SCALE GENOMIC DNA]</scope>
    <source>
        <tissue evidence="2">Muscle</tissue>
    </source>
</reference>
<proteinExistence type="predicted"/>
<feature type="region of interest" description="Disordered" evidence="1">
    <location>
        <begin position="551"/>
        <end position="835"/>
    </location>
</feature>
<feature type="compositionally biased region" description="Polar residues" evidence="1">
    <location>
        <begin position="466"/>
        <end position="477"/>
    </location>
</feature>
<evidence type="ECO:0000313" key="2">
    <source>
        <dbReference type="EMBL" id="ROT84757.1"/>
    </source>
</evidence>
<feature type="region of interest" description="Disordered" evidence="1">
    <location>
        <begin position="852"/>
        <end position="891"/>
    </location>
</feature>
<feature type="compositionally biased region" description="Polar residues" evidence="1">
    <location>
        <begin position="711"/>
        <end position="722"/>
    </location>
</feature>
<feature type="region of interest" description="Disordered" evidence="1">
    <location>
        <begin position="924"/>
        <end position="1081"/>
    </location>
</feature>
<feature type="compositionally biased region" description="Polar residues" evidence="1">
    <location>
        <begin position="877"/>
        <end position="891"/>
    </location>
</feature>
<feature type="region of interest" description="Disordered" evidence="1">
    <location>
        <begin position="1095"/>
        <end position="1135"/>
    </location>
</feature>
<feature type="compositionally biased region" description="Polar residues" evidence="1">
    <location>
        <begin position="975"/>
        <end position="986"/>
    </location>
</feature>
<protein>
    <submittedName>
        <fullName evidence="2">Uncharacterized protein</fullName>
    </submittedName>
</protein>
<feature type="compositionally biased region" description="Polar residues" evidence="1">
    <location>
        <begin position="758"/>
        <end position="777"/>
    </location>
</feature>
<feature type="compositionally biased region" description="Polar residues" evidence="1">
    <location>
        <begin position="651"/>
        <end position="666"/>
    </location>
</feature>
<comment type="caution">
    <text evidence="2">The sequence shown here is derived from an EMBL/GenBank/DDBJ whole genome shotgun (WGS) entry which is preliminary data.</text>
</comment>
<feature type="compositionally biased region" description="Polar residues" evidence="1">
    <location>
        <begin position="573"/>
        <end position="585"/>
    </location>
</feature>
<dbReference type="EMBL" id="QCYY01000502">
    <property type="protein sequence ID" value="ROT84757.1"/>
    <property type="molecule type" value="Genomic_DNA"/>
</dbReference>
<feature type="compositionally biased region" description="Low complexity" evidence="1">
    <location>
        <begin position="499"/>
        <end position="521"/>
    </location>
</feature>